<feature type="compositionally biased region" description="Basic residues" evidence="3">
    <location>
        <begin position="737"/>
        <end position="755"/>
    </location>
</feature>
<accession>A0AAV1IL01</accession>
<feature type="compositionally biased region" description="Polar residues" evidence="3">
    <location>
        <begin position="1157"/>
        <end position="1170"/>
    </location>
</feature>
<feature type="compositionally biased region" description="Basic and acidic residues" evidence="3">
    <location>
        <begin position="363"/>
        <end position="376"/>
    </location>
</feature>
<protein>
    <recommendedName>
        <fullName evidence="4">Tudor domain-containing protein</fullName>
    </recommendedName>
</protein>
<dbReference type="GO" id="GO:0000785">
    <property type="term" value="C:chromatin"/>
    <property type="evidence" value="ECO:0007669"/>
    <property type="project" value="TreeGrafter"/>
</dbReference>
<dbReference type="InterPro" id="IPR039776">
    <property type="entry name" value="Pds5"/>
</dbReference>
<feature type="compositionally biased region" description="Basic residues" evidence="3">
    <location>
        <begin position="377"/>
        <end position="388"/>
    </location>
</feature>
<feature type="region of interest" description="Disordered" evidence="3">
    <location>
        <begin position="706"/>
        <end position="798"/>
    </location>
</feature>
<feature type="compositionally biased region" description="Polar residues" evidence="3">
    <location>
        <begin position="1278"/>
        <end position="1290"/>
    </location>
</feature>
<feature type="region of interest" description="Disordered" evidence="3">
    <location>
        <begin position="1107"/>
        <end position="1129"/>
    </location>
</feature>
<organism evidence="5 6">
    <name type="scientific">Coccomyxa viridis</name>
    <dbReference type="NCBI Taxonomy" id="1274662"/>
    <lineage>
        <taxon>Eukaryota</taxon>
        <taxon>Viridiplantae</taxon>
        <taxon>Chlorophyta</taxon>
        <taxon>core chlorophytes</taxon>
        <taxon>Trebouxiophyceae</taxon>
        <taxon>Trebouxiophyceae incertae sedis</taxon>
        <taxon>Coccomyxaceae</taxon>
        <taxon>Coccomyxa</taxon>
    </lineage>
</organism>
<evidence type="ECO:0000259" key="4">
    <source>
        <dbReference type="SMART" id="SM00333"/>
    </source>
</evidence>
<evidence type="ECO:0000256" key="2">
    <source>
        <dbReference type="ARBA" id="ARBA00023242"/>
    </source>
</evidence>
<feature type="region of interest" description="Disordered" evidence="3">
    <location>
        <begin position="185"/>
        <end position="414"/>
    </location>
</feature>
<dbReference type="PANTHER" id="PTHR12663">
    <property type="entry name" value="ANDROGEN INDUCED INHIBITOR OF PROLIFERATION AS3 / PDS5-RELATED"/>
    <property type="match status" value="1"/>
</dbReference>
<dbReference type="GO" id="GO:0006281">
    <property type="term" value="P:DNA repair"/>
    <property type="evidence" value="ECO:0007669"/>
    <property type="project" value="TreeGrafter"/>
</dbReference>
<dbReference type="SUPFAM" id="SSF63748">
    <property type="entry name" value="Tudor/PWWP/MBT"/>
    <property type="match status" value="2"/>
</dbReference>
<feature type="domain" description="Tudor" evidence="4">
    <location>
        <begin position="418"/>
        <end position="476"/>
    </location>
</feature>
<gene>
    <name evidence="5" type="ORF">CVIRNUC_011165</name>
</gene>
<name>A0AAV1IL01_9CHLO</name>
<evidence type="ECO:0000256" key="1">
    <source>
        <dbReference type="ARBA" id="ARBA00004123"/>
    </source>
</evidence>
<dbReference type="GO" id="GO:0005634">
    <property type="term" value="C:nucleus"/>
    <property type="evidence" value="ECO:0007669"/>
    <property type="project" value="UniProtKB-SubCell"/>
</dbReference>
<dbReference type="SMART" id="SM00333">
    <property type="entry name" value="TUDOR"/>
    <property type="match status" value="4"/>
</dbReference>
<comment type="caution">
    <text evidence="5">The sequence shown here is derived from an EMBL/GenBank/DDBJ whole genome shotgun (WGS) entry which is preliminary data.</text>
</comment>
<dbReference type="InterPro" id="IPR002999">
    <property type="entry name" value="Tudor"/>
</dbReference>
<evidence type="ECO:0000313" key="5">
    <source>
        <dbReference type="EMBL" id="CAK0787943.1"/>
    </source>
</evidence>
<feature type="compositionally biased region" description="Low complexity" evidence="3">
    <location>
        <begin position="351"/>
        <end position="362"/>
    </location>
</feature>
<keyword evidence="6" id="KW-1185">Reference proteome</keyword>
<dbReference type="CDD" id="cd20404">
    <property type="entry name" value="Tudor_Agenet_AtEML-like"/>
    <property type="match status" value="4"/>
</dbReference>
<feature type="domain" description="Tudor" evidence="4">
    <location>
        <begin position="110"/>
        <end position="170"/>
    </location>
</feature>
<feature type="region of interest" description="Disordered" evidence="3">
    <location>
        <begin position="1"/>
        <end position="24"/>
    </location>
</feature>
<evidence type="ECO:0000313" key="6">
    <source>
        <dbReference type="Proteomes" id="UP001314263"/>
    </source>
</evidence>
<feature type="region of interest" description="Disordered" evidence="3">
    <location>
        <begin position="1153"/>
        <end position="1188"/>
    </location>
</feature>
<sequence length="1302" mass="137367">MERKDMSSGKGHVSTSPCRGRPDATPVLIAGREVVGRKIAVWKPKAGIWRNGTVSDFSVANLRHMVRYDERGSREEEWLKLGRSRFSWLTEPAAGCPSNPTVVQGLTPTGKDAVDHKVKVFWPAMGRWYIGKVSTFDAKSGKHTVQFKDGDKREYTMRHEAVVWLDVPGIDGASAAARLEPGWQDEEGVAGDPQAPHNKAVKRAMDTEQGSCSTGPHKGDGKRQSHAEPTSIAKRTRRSGQGAHAAAKAVTSPCSEAHSRECSHPAQLLGSPAHRGAQQAESPCRASKSAEPATTTFHADGACNGHGSHNRGEELGRVGHTPATSSSAADQEIDIVNLSSGNPDHGHSSCAGGKEAAKALAEPGKDVAGKDDEQSPRRGKGAGKRPGRRGSGSAQQAKRTGTRSRSCGPDSMDLPTALETIVGARVGVWWEEDETYYKGEIASFDSYHKRSKISYDDGEEMWVALQRETFAWITPRAQGAGANAVMLAAMRLIGAKNATAEPKQLSSATNASPRPPTPAAAVLPMLQSSPSGAKVRQVSVASADGFAFGPIAAYSAIEAARESAAQASNPRGDAAVGRRLSLAFTGDTTMHSGEVLAFDKEKGQHLVFYDDGEDEWVDLLAQPVTWQDHARGVTIAHGLPAGTALPKGKAAIGWRIAVYWRDDKAFYPAEIMGYDTATGRHEVEYDDSEEEEVSLTKEKVKWLMPPGVRGTAVSESEDYEGNSSDEEEEDEEEALLRRSRRRGRAKGRRSGRLACRRSPSDPPARSVRFRLSRFAREASTPPSTSPYARRQTAHGSLGLYPEDGNEDYGHGSMYASTRPILAPTRPEARPVFTREVSAERGVRLPGGSRLQGVARVSIYLSEDAAYDAKPETEACKAAGQTEAGAPGAGATAQELLALAEKLCERTAGKRAASADAEEGRPTLQRKAAPVDMSVVLRRVAMARAEIADRDRLAMMADDEDDDEYERSGITVPVGDAAPDHKATLLASLGSKAFLTPQSLPAPDACATPAAGVATGQSTAGAMQSQVPAVPGNAQEELLVNAVGTDLPSAAEAPALWAAMRPAPAHLHSPFGLPAIQMLPAGIAHAAQRLMNGGPATINPALVSTAPEQAALPPPASAPSQAEDELAGTDVPVSAAEQPGSAALAAPQSELLAASGEGATNATEEQQQQHSGACHGPHEPCNEATEMTGTPEGVAAEGRAGVDIPVAVQSSQEAAPRKLLLQQQQQTQLMGIKGSLSIPETPSLGQELRGGFKLPQHMDSLKAGAAASAGGRCRVESANEGNTSPVCTNTDLEPVPEGVTVAQ</sequence>
<reference evidence="5 6" key="1">
    <citation type="submission" date="2023-10" db="EMBL/GenBank/DDBJ databases">
        <authorList>
            <person name="Maclean D."/>
            <person name="Macfadyen A."/>
        </authorList>
    </citation>
    <scope>NUCLEOTIDE SEQUENCE [LARGE SCALE GENOMIC DNA]</scope>
</reference>
<feature type="compositionally biased region" description="Acidic residues" evidence="3">
    <location>
        <begin position="715"/>
        <end position="733"/>
    </location>
</feature>
<keyword evidence="2" id="KW-0539">Nucleus</keyword>
<dbReference type="PANTHER" id="PTHR12663:SF0">
    <property type="entry name" value="PRECOCIOUS DISSOCIATION OF SISTERS 5, ISOFORM A"/>
    <property type="match status" value="1"/>
</dbReference>
<feature type="compositionally biased region" description="Polar residues" evidence="3">
    <location>
        <begin position="395"/>
        <end position="405"/>
    </location>
</feature>
<proteinExistence type="predicted"/>
<dbReference type="EMBL" id="CAUYUE010000018">
    <property type="protein sequence ID" value="CAK0787943.1"/>
    <property type="molecule type" value="Genomic_DNA"/>
</dbReference>
<dbReference type="Gene3D" id="2.30.30.140">
    <property type="match status" value="4"/>
</dbReference>
<feature type="domain" description="Tudor" evidence="4">
    <location>
        <begin position="572"/>
        <end position="630"/>
    </location>
</feature>
<dbReference type="GO" id="GO:0007064">
    <property type="term" value="P:mitotic sister chromatid cohesion"/>
    <property type="evidence" value="ECO:0007669"/>
    <property type="project" value="InterPro"/>
</dbReference>
<comment type="subcellular location">
    <subcellularLocation>
        <location evidence="1">Nucleus</location>
    </subcellularLocation>
</comment>
<feature type="domain" description="Tudor" evidence="4">
    <location>
        <begin position="648"/>
        <end position="706"/>
    </location>
</feature>
<evidence type="ECO:0000256" key="3">
    <source>
        <dbReference type="SAM" id="MobiDB-lite"/>
    </source>
</evidence>
<feature type="compositionally biased region" description="Basic and acidic residues" evidence="3">
    <location>
        <begin position="217"/>
        <end position="226"/>
    </location>
</feature>
<dbReference type="Proteomes" id="UP001314263">
    <property type="component" value="Unassembled WGS sequence"/>
</dbReference>
<feature type="region of interest" description="Disordered" evidence="3">
    <location>
        <begin position="1264"/>
        <end position="1302"/>
    </location>
</feature>